<organism evidence="2 3">
    <name type="scientific">Microbacterium trichothecenolyticum</name>
    <name type="common">Aureobacterium trichothecenolyticum</name>
    <dbReference type="NCBI Taxonomy" id="69370"/>
    <lineage>
        <taxon>Bacteria</taxon>
        <taxon>Bacillati</taxon>
        <taxon>Actinomycetota</taxon>
        <taxon>Actinomycetes</taxon>
        <taxon>Micrococcales</taxon>
        <taxon>Microbacteriaceae</taxon>
        <taxon>Microbacterium</taxon>
    </lineage>
</organism>
<gene>
    <name evidence="2" type="ORF">RS82_00288</name>
</gene>
<sequence>MIQVSTRLYTSAEDLEQFRAAMWTSVAGQALLLAATPLAWLIVHGITQGVQRRGPVAAHLSVLANGEAGPPLTFGADLARALNGEPAPTGHEGKPLIQPWAVRPAVSSA</sequence>
<evidence type="ECO:0000313" key="2">
    <source>
        <dbReference type="EMBL" id="KJL45261.1"/>
    </source>
</evidence>
<dbReference type="Proteomes" id="UP000034098">
    <property type="component" value="Unassembled WGS sequence"/>
</dbReference>
<dbReference type="EMBL" id="JYJA01000019">
    <property type="protein sequence ID" value="KJL45261.1"/>
    <property type="molecule type" value="Genomic_DNA"/>
</dbReference>
<proteinExistence type="predicted"/>
<evidence type="ECO:0000256" key="1">
    <source>
        <dbReference type="SAM" id="Phobius"/>
    </source>
</evidence>
<reference evidence="2 3" key="1">
    <citation type="submission" date="2015-02" db="EMBL/GenBank/DDBJ databases">
        <title>Draft genome sequences of ten Microbacterium spp. with emphasis on heavy metal contaminated environments.</title>
        <authorList>
            <person name="Corretto E."/>
        </authorList>
    </citation>
    <scope>NUCLEOTIDE SEQUENCE [LARGE SCALE GENOMIC DNA]</scope>
    <source>
        <strain evidence="2 3">DSM 8608</strain>
    </source>
</reference>
<comment type="caution">
    <text evidence="2">The sequence shown here is derived from an EMBL/GenBank/DDBJ whole genome shotgun (WGS) entry which is preliminary data.</text>
</comment>
<name>A0A0M2HLJ6_MICTR</name>
<feature type="transmembrane region" description="Helical" evidence="1">
    <location>
        <begin position="20"/>
        <end position="43"/>
    </location>
</feature>
<evidence type="ECO:0000313" key="3">
    <source>
        <dbReference type="Proteomes" id="UP000034098"/>
    </source>
</evidence>
<keyword evidence="1" id="KW-1133">Transmembrane helix</keyword>
<accession>A0A0M2HLJ6</accession>
<keyword evidence="3" id="KW-1185">Reference proteome</keyword>
<keyword evidence="1" id="KW-0812">Transmembrane</keyword>
<keyword evidence="1" id="KW-0472">Membrane</keyword>
<protein>
    <submittedName>
        <fullName evidence="2">Uncharacterized protein</fullName>
    </submittedName>
</protein>
<dbReference type="PATRIC" id="fig|69370.6.peg.306"/>
<dbReference type="AlphaFoldDB" id="A0A0M2HLJ6"/>